<reference evidence="2" key="1">
    <citation type="submission" date="2015-12" db="EMBL/GenBank/DDBJ databases">
        <title>Complete genome sequences of two moderately thermophilic Paenibacillus species.</title>
        <authorList>
            <person name="Butler R.III."/>
            <person name="Wang J."/>
            <person name="Stark B.C."/>
            <person name="Pombert J.-F."/>
        </authorList>
    </citation>
    <scope>NUCLEOTIDE SEQUENCE [LARGE SCALE GENOMIC DNA]</scope>
    <source>
        <strain evidence="2">32O-Y</strain>
    </source>
</reference>
<name>A0A0U2WCX0_9BACL</name>
<dbReference type="SUPFAM" id="SSF55073">
    <property type="entry name" value="Nucleotide cyclase"/>
    <property type="match status" value="1"/>
</dbReference>
<dbReference type="Pfam" id="PF00990">
    <property type="entry name" value="GGDEF"/>
    <property type="match status" value="1"/>
</dbReference>
<dbReference type="InterPro" id="IPR043128">
    <property type="entry name" value="Rev_trsase/Diguanyl_cyclase"/>
</dbReference>
<dbReference type="PATRIC" id="fig|162209.4.peg.5300"/>
<dbReference type="SUPFAM" id="SSF141868">
    <property type="entry name" value="EAL domain-like"/>
    <property type="match status" value="1"/>
</dbReference>
<dbReference type="Pfam" id="PF00563">
    <property type="entry name" value="EAL"/>
    <property type="match status" value="1"/>
</dbReference>
<dbReference type="Gene3D" id="3.30.70.270">
    <property type="match status" value="1"/>
</dbReference>
<protein>
    <submittedName>
        <fullName evidence="1">Diguanylate cyclase</fullName>
    </submittedName>
</protein>
<dbReference type="SMART" id="SM00052">
    <property type="entry name" value="EAL"/>
    <property type="match status" value="1"/>
</dbReference>
<dbReference type="InterPro" id="IPR035965">
    <property type="entry name" value="PAS-like_dom_sf"/>
</dbReference>
<proteinExistence type="predicted"/>
<dbReference type="Gene3D" id="3.30.450.40">
    <property type="match status" value="1"/>
</dbReference>
<dbReference type="SUPFAM" id="SSF55785">
    <property type="entry name" value="PYP-like sensor domain (PAS domain)"/>
    <property type="match status" value="1"/>
</dbReference>
<dbReference type="FunFam" id="3.30.70.270:FF:000001">
    <property type="entry name" value="Diguanylate cyclase domain protein"/>
    <property type="match status" value="1"/>
</dbReference>
<dbReference type="InterPro" id="IPR000700">
    <property type="entry name" value="PAS-assoc_C"/>
</dbReference>
<organism evidence="1 2">
    <name type="scientific">Paenibacillus naphthalenovorans</name>
    <dbReference type="NCBI Taxonomy" id="162209"/>
    <lineage>
        <taxon>Bacteria</taxon>
        <taxon>Bacillati</taxon>
        <taxon>Bacillota</taxon>
        <taxon>Bacilli</taxon>
        <taxon>Bacillales</taxon>
        <taxon>Paenibacillaceae</taxon>
        <taxon>Paenibacillus</taxon>
    </lineage>
</organism>
<dbReference type="OrthoDB" id="9759607at2"/>
<dbReference type="PROSITE" id="PS50883">
    <property type="entry name" value="EAL"/>
    <property type="match status" value="1"/>
</dbReference>
<keyword evidence="2" id="KW-1185">Reference proteome</keyword>
<dbReference type="InterPro" id="IPR013767">
    <property type="entry name" value="PAS_fold"/>
</dbReference>
<dbReference type="PANTHER" id="PTHR44757:SF2">
    <property type="entry name" value="BIOFILM ARCHITECTURE MAINTENANCE PROTEIN MBAA"/>
    <property type="match status" value="1"/>
</dbReference>
<dbReference type="RefSeq" id="WP_082660947.1">
    <property type="nucleotide sequence ID" value="NZ_BJCS01000009.1"/>
</dbReference>
<dbReference type="STRING" id="162209.IJ22_50150"/>
<dbReference type="NCBIfam" id="TIGR00254">
    <property type="entry name" value="GGDEF"/>
    <property type="match status" value="1"/>
</dbReference>
<reference evidence="1 2" key="2">
    <citation type="journal article" date="2016" name="Genome Announc.">
        <title>Complete Genome Sequences of Two Interactive Moderate Thermophiles, Paenibacillus napthalenovorans 32O-Y and Paenibacillus sp. 32O-W.</title>
        <authorList>
            <person name="Butler R.R.III."/>
            <person name="Wang J."/>
            <person name="Stark B.C."/>
            <person name="Pombert J.F."/>
        </authorList>
    </citation>
    <scope>NUCLEOTIDE SEQUENCE [LARGE SCALE GENOMIC DNA]</scope>
    <source>
        <strain evidence="1 2">32O-Y</strain>
    </source>
</reference>
<dbReference type="CDD" id="cd01948">
    <property type="entry name" value="EAL"/>
    <property type="match status" value="1"/>
</dbReference>
<dbReference type="PROSITE" id="PS50113">
    <property type="entry name" value="PAC"/>
    <property type="match status" value="1"/>
</dbReference>
<dbReference type="InterPro" id="IPR001633">
    <property type="entry name" value="EAL_dom"/>
</dbReference>
<dbReference type="PROSITE" id="PS50112">
    <property type="entry name" value="PAS"/>
    <property type="match status" value="1"/>
</dbReference>
<dbReference type="Proteomes" id="UP000061660">
    <property type="component" value="Chromosome"/>
</dbReference>
<dbReference type="InterPro" id="IPR029016">
    <property type="entry name" value="GAF-like_dom_sf"/>
</dbReference>
<dbReference type="InterPro" id="IPR000160">
    <property type="entry name" value="GGDEF_dom"/>
</dbReference>
<dbReference type="CDD" id="cd00130">
    <property type="entry name" value="PAS"/>
    <property type="match status" value="1"/>
</dbReference>
<dbReference type="Gene3D" id="3.20.20.450">
    <property type="entry name" value="EAL domain"/>
    <property type="match status" value="1"/>
</dbReference>
<dbReference type="InterPro" id="IPR000014">
    <property type="entry name" value="PAS"/>
</dbReference>
<sequence>MLDSQSNEEAGGLGKSVKRERDQKPSKAQYIMASKQRSREARLNPDTIPVFKEKLSTSELNRKLSEYENVLAVVRFFVKKLLLSSKGNPILIVISDETGVILDMDGDETIKQTVNQLGIQIGVRFTEESCGTNVINLSLKERHPVELIGQDHYHTYFFTHACYAVPFHYRDRNDLLGTISIMTSIDLANPFYLTLLDLAVDSIERELLLIKQNQRLNMLNQIMINSTRNGIIMTDKEGTIVEMNEIAEQLTGLRKGLNRHQVVRMFSPMGQYISDVIEKGSKYENIQLILERNRTKSKFVCLFDAIPIYDEHYQIIGAIGQFRDVTRLYEAEEKYNHLAYHDDLTGLPNRRNFYKQLGEMFETARHNDSRFAVLYIDLDRFKMVNDTFGHQNGDMLLCEAADRLKNGLRTGSFLSRMGGDEFTIIVPLGSEPEAAVLTAKTILCNFERSFMIQGQEFHISASVGIAYYPDDGQDAETLMIHADTALYKAKEAGRNTYVLYAPSMDQSSHERLALENALRKAVEREEWVLHYQPQIDMNTGQIVGVEALIRWKHPVYKLIPPSEFIPLAEETGLIVPIGEWVLKEACLQNKRWQDSGFPKIRIAVNLSTAQFMKKNLYKTVEKVLEETGLEPQYLELEITETMTMDVEKASAILDELSGLGIQISIDDFGTGYSSLNYLKQFSIHRLKIDKSFIRDIISDESNARIVGAIIAMAHHLGLHVIAEGVETREQMSFLKEQKCDEIQGYYYSPPLPAEELKTKYFKSVTV</sequence>
<evidence type="ECO:0000313" key="2">
    <source>
        <dbReference type="Proteomes" id="UP000061660"/>
    </source>
</evidence>
<dbReference type="PANTHER" id="PTHR44757">
    <property type="entry name" value="DIGUANYLATE CYCLASE DGCP"/>
    <property type="match status" value="1"/>
</dbReference>
<dbReference type="EMBL" id="CP013652">
    <property type="protein sequence ID" value="ALS25277.1"/>
    <property type="molecule type" value="Genomic_DNA"/>
</dbReference>
<dbReference type="AlphaFoldDB" id="A0A0U2WCX0"/>
<dbReference type="GO" id="GO:0006355">
    <property type="term" value="P:regulation of DNA-templated transcription"/>
    <property type="evidence" value="ECO:0007669"/>
    <property type="project" value="InterPro"/>
</dbReference>
<dbReference type="InterPro" id="IPR052155">
    <property type="entry name" value="Biofilm_reg_signaling"/>
</dbReference>
<dbReference type="KEGG" id="pnp:IJ22_50150"/>
<accession>A0A0U2WCX0</accession>
<dbReference type="FunFam" id="3.20.20.450:FF:000001">
    <property type="entry name" value="Cyclic di-GMP phosphodiesterase yahA"/>
    <property type="match status" value="1"/>
</dbReference>
<dbReference type="Pfam" id="PF00989">
    <property type="entry name" value="PAS"/>
    <property type="match status" value="1"/>
</dbReference>
<dbReference type="SMART" id="SM00267">
    <property type="entry name" value="GGDEF"/>
    <property type="match status" value="1"/>
</dbReference>
<gene>
    <name evidence="1" type="ORF">IJ22_50150</name>
</gene>
<dbReference type="NCBIfam" id="TIGR00229">
    <property type="entry name" value="sensory_box"/>
    <property type="match status" value="1"/>
</dbReference>
<dbReference type="InterPro" id="IPR029787">
    <property type="entry name" value="Nucleotide_cyclase"/>
</dbReference>
<dbReference type="InterPro" id="IPR035919">
    <property type="entry name" value="EAL_sf"/>
</dbReference>
<dbReference type="PROSITE" id="PS50887">
    <property type="entry name" value="GGDEF"/>
    <property type="match status" value="1"/>
</dbReference>
<evidence type="ECO:0000313" key="1">
    <source>
        <dbReference type="EMBL" id="ALS25277.1"/>
    </source>
</evidence>
<dbReference type="Gene3D" id="3.30.450.20">
    <property type="entry name" value="PAS domain"/>
    <property type="match status" value="1"/>
</dbReference>
<dbReference type="CDD" id="cd01949">
    <property type="entry name" value="GGDEF"/>
    <property type="match status" value="1"/>
</dbReference>